<dbReference type="Proteomes" id="UP001302812">
    <property type="component" value="Unassembled WGS sequence"/>
</dbReference>
<evidence type="ECO:0000313" key="2">
    <source>
        <dbReference type="EMBL" id="KAK4117821.1"/>
    </source>
</evidence>
<feature type="signal peptide" evidence="1">
    <location>
        <begin position="1"/>
        <end position="18"/>
    </location>
</feature>
<protein>
    <submittedName>
        <fullName evidence="2">Uncharacterized protein</fullName>
    </submittedName>
</protein>
<comment type="caution">
    <text evidence="2">The sequence shown here is derived from an EMBL/GenBank/DDBJ whole genome shotgun (WGS) entry which is preliminary data.</text>
</comment>
<dbReference type="GeneID" id="89941377"/>
<reference evidence="2" key="1">
    <citation type="journal article" date="2023" name="Mol. Phylogenet. Evol.">
        <title>Genome-scale phylogeny and comparative genomics of the fungal order Sordariales.</title>
        <authorList>
            <person name="Hensen N."/>
            <person name="Bonometti L."/>
            <person name="Westerberg I."/>
            <person name="Brannstrom I.O."/>
            <person name="Guillou S."/>
            <person name="Cros-Aarteil S."/>
            <person name="Calhoun S."/>
            <person name="Haridas S."/>
            <person name="Kuo A."/>
            <person name="Mondo S."/>
            <person name="Pangilinan J."/>
            <person name="Riley R."/>
            <person name="LaButti K."/>
            <person name="Andreopoulos B."/>
            <person name="Lipzen A."/>
            <person name="Chen C."/>
            <person name="Yan M."/>
            <person name="Daum C."/>
            <person name="Ng V."/>
            <person name="Clum A."/>
            <person name="Steindorff A."/>
            <person name="Ohm R.A."/>
            <person name="Martin F."/>
            <person name="Silar P."/>
            <person name="Natvig D.O."/>
            <person name="Lalanne C."/>
            <person name="Gautier V."/>
            <person name="Ament-Velasquez S.L."/>
            <person name="Kruys A."/>
            <person name="Hutchinson M.I."/>
            <person name="Powell A.J."/>
            <person name="Barry K."/>
            <person name="Miller A.N."/>
            <person name="Grigoriev I.V."/>
            <person name="Debuchy R."/>
            <person name="Gladieux P."/>
            <person name="Hiltunen Thoren M."/>
            <person name="Johannesson H."/>
        </authorList>
    </citation>
    <scope>NUCLEOTIDE SEQUENCE</scope>
    <source>
        <strain evidence="2">CBS 508.74</strain>
    </source>
</reference>
<dbReference type="AlphaFoldDB" id="A0AAN6TP80"/>
<dbReference type="RefSeq" id="XP_064675391.1">
    <property type="nucleotide sequence ID" value="XM_064817252.1"/>
</dbReference>
<reference evidence="2" key="2">
    <citation type="submission" date="2023-05" db="EMBL/GenBank/DDBJ databases">
        <authorList>
            <consortium name="Lawrence Berkeley National Laboratory"/>
            <person name="Steindorff A."/>
            <person name="Hensen N."/>
            <person name="Bonometti L."/>
            <person name="Westerberg I."/>
            <person name="Brannstrom I.O."/>
            <person name="Guillou S."/>
            <person name="Cros-Aarteil S."/>
            <person name="Calhoun S."/>
            <person name="Haridas S."/>
            <person name="Kuo A."/>
            <person name="Mondo S."/>
            <person name="Pangilinan J."/>
            <person name="Riley R."/>
            <person name="Labutti K."/>
            <person name="Andreopoulos B."/>
            <person name="Lipzen A."/>
            <person name="Chen C."/>
            <person name="Yanf M."/>
            <person name="Daum C."/>
            <person name="Ng V."/>
            <person name="Clum A."/>
            <person name="Ohm R."/>
            <person name="Martin F."/>
            <person name="Silar P."/>
            <person name="Natvig D."/>
            <person name="Lalanne C."/>
            <person name="Gautier V."/>
            <person name="Ament-Velasquez S.L."/>
            <person name="Kruys A."/>
            <person name="Hutchinson M.I."/>
            <person name="Powell A.J."/>
            <person name="Barry K."/>
            <person name="Miller A.N."/>
            <person name="Grigoriev I.V."/>
            <person name="Debuchy R."/>
            <person name="Gladieux P."/>
            <person name="Thoren M.H."/>
            <person name="Johannesson H."/>
        </authorList>
    </citation>
    <scope>NUCLEOTIDE SEQUENCE</scope>
    <source>
        <strain evidence="2">CBS 508.74</strain>
    </source>
</reference>
<organism evidence="2 3">
    <name type="scientific">Canariomyces notabilis</name>
    <dbReference type="NCBI Taxonomy" id="2074819"/>
    <lineage>
        <taxon>Eukaryota</taxon>
        <taxon>Fungi</taxon>
        <taxon>Dikarya</taxon>
        <taxon>Ascomycota</taxon>
        <taxon>Pezizomycotina</taxon>
        <taxon>Sordariomycetes</taxon>
        <taxon>Sordariomycetidae</taxon>
        <taxon>Sordariales</taxon>
        <taxon>Chaetomiaceae</taxon>
        <taxon>Canariomyces</taxon>
    </lineage>
</organism>
<name>A0AAN6TP80_9PEZI</name>
<gene>
    <name evidence="2" type="ORF">N656DRAFT_794247</name>
</gene>
<evidence type="ECO:0000256" key="1">
    <source>
        <dbReference type="SAM" id="SignalP"/>
    </source>
</evidence>
<sequence>MQLKFFLAGALLPLGLMANPAAEAEAAAADVMLGSAGEALEARAFSRPQQCTIVGGSSTVNCRRGSGTKWSVTRKLRRGTTYRFWCVKSGECVTVNGKRNCGWHYSRDLDCFVNGHYTDNRCTAARLGGCGGADDDDAADPF</sequence>
<proteinExistence type="predicted"/>
<keyword evidence="1" id="KW-0732">Signal</keyword>
<keyword evidence="3" id="KW-1185">Reference proteome</keyword>
<dbReference type="EMBL" id="MU853332">
    <property type="protein sequence ID" value="KAK4117821.1"/>
    <property type="molecule type" value="Genomic_DNA"/>
</dbReference>
<accession>A0AAN6TP80</accession>
<feature type="chain" id="PRO_5042964141" evidence="1">
    <location>
        <begin position="19"/>
        <end position="142"/>
    </location>
</feature>
<evidence type="ECO:0000313" key="3">
    <source>
        <dbReference type="Proteomes" id="UP001302812"/>
    </source>
</evidence>